<keyword evidence="2" id="KW-1133">Transmembrane helix</keyword>
<feature type="transmembrane region" description="Helical" evidence="2">
    <location>
        <begin position="24"/>
        <end position="44"/>
    </location>
</feature>
<gene>
    <name evidence="3" type="ORF">GTA08_BOTSDO09287</name>
</gene>
<evidence type="ECO:0000313" key="4">
    <source>
        <dbReference type="Proteomes" id="UP000572817"/>
    </source>
</evidence>
<evidence type="ECO:0000256" key="2">
    <source>
        <dbReference type="SAM" id="Phobius"/>
    </source>
</evidence>
<keyword evidence="4" id="KW-1185">Reference proteome</keyword>
<comment type="caution">
    <text evidence="3">The sequence shown here is derived from an EMBL/GenBank/DDBJ whole genome shotgun (WGS) entry which is preliminary data.</text>
</comment>
<dbReference type="Proteomes" id="UP000572817">
    <property type="component" value="Unassembled WGS sequence"/>
</dbReference>
<proteinExistence type="predicted"/>
<protein>
    <recommendedName>
        <fullName evidence="5">Imidazoleglycerol-phosphate dehydratase protein</fullName>
    </recommendedName>
</protein>
<dbReference type="AlphaFoldDB" id="A0A8H4IL78"/>
<dbReference type="PANTHER" id="PTHR39153">
    <property type="entry name" value="AGR244WP"/>
    <property type="match status" value="1"/>
</dbReference>
<dbReference type="OrthoDB" id="3979469at2759"/>
<sequence>MRAHASLEKDEEINSAAWVAARGAAWGIISVVLGGAGYMFSPIYRGLTIQFKAFLQMSGMILGSMVEADRRLIAHEQFVRAQKRLARDAEVWRRYEEEFEELGTPGVGAESKVSNQSQRK</sequence>
<accession>A0A8H4IL78</accession>
<feature type="region of interest" description="Disordered" evidence="1">
    <location>
        <begin position="100"/>
        <end position="120"/>
    </location>
</feature>
<keyword evidence="2" id="KW-0812">Transmembrane</keyword>
<keyword evidence="2" id="KW-0472">Membrane</keyword>
<dbReference type="InterPro" id="IPR038882">
    <property type="entry name" value="Rcf3"/>
</dbReference>
<evidence type="ECO:0000256" key="1">
    <source>
        <dbReference type="SAM" id="MobiDB-lite"/>
    </source>
</evidence>
<evidence type="ECO:0008006" key="5">
    <source>
        <dbReference type="Google" id="ProtNLM"/>
    </source>
</evidence>
<dbReference type="EMBL" id="WWBZ02000062">
    <property type="protein sequence ID" value="KAF4303135.1"/>
    <property type="molecule type" value="Genomic_DNA"/>
</dbReference>
<dbReference type="PANTHER" id="PTHR39153:SF1">
    <property type="entry name" value="AGR244WP"/>
    <property type="match status" value="1"/>
</dbReference>
<reference evidence="3" key="1">
    <citation type="submission" date="2020-04" db="EMBL/GenBank/DDBJ databases">
        <title>Genome Assembly and Annotation of Botryosphaeria dothidea sdau 11-99, a Latent Pathogen of Apple Fruit Ring Rot in China.</title>
        <authorList>
            <person name="Yu C."/>
            <person name="Diao Y."/>
            <person name="Lu Q."/>
            <person name="Zhao J."/>
            <person name="Cui S."/>
            <person name="Peng C."/>
            <person name="He B."/>
            <person name="Liu H."/>
        </authorList>
    </citation>
    <scope>NUCLEOTIDE SEQUENCE [LARGE SCALE GENOMIC DNA]</scope>
    <source>
        <strain evidence="3">Sdau11-99</strain>
    </source>
</reference>
<organism evidence="3 4">
    <name type="scientific">Botryosphaeria dothidea</name>
    <dbReference type="NCBI Taxonomy" id="55169"/>
    <lineage>
        <taxon>Eukaryota</taxon>
        <taxon>Fungi</taxon>
        <taxon>Dikarya</taxon>
        <taxon>Ascomycota</taxon>
        <taxon>Pezizomycotina</taxon>
        <taxon>Dothideomycetes</taxon>
        <taxon>Dothideomycetes incertae sedis</taxon>
        <taxon>Botryosphaeriales</taxon>
        <taxon>Botryosphaeriaceae</taxon>
        <taxon>Botryosphaeria</taxon>
    </lineage>
</organism>
<evidence type="ECO:0000313" key="3">
    <source>
        <dbReference type="EMBL" id="KAF4303135.1"/>
    </source>
</evidence>
<name>A0A8H4IL78_9PEZI</name>